<comment type="caution">
    <text evidence="2">The sequence shown here is derived from an EMBL/GenBank/DDBJ whole genome shotgun (WGS) entry which is preliminary data.</text>
</comment>
<protein>
    <submittedName>
        <fullName evidence="2">Uncharacterized protein</fullName>
    </submittedName>
</protein>
<feature type="compositionally biased region" description="Low complexity" evidence="1">
    <location>
        <begin position="81"/>
        <end position="94"/>
    </location>
</feature>
<evidence type="ECO:0000256" key="1">
    <source>
        <dbReference type="SAM" id="MobiDB-lite"/>
    </source>
</evidence>
<name>A0A8H7LN83_9AGAM</name>
<dbReference type="AlphaFoldDB" id="A0A8H7LN83"/>
<feature type="region of interest" description="Disordered" evidence="1">
    <location>
        <begin position="136"/>
        <end position="160"/>
    </location>
</feature>
<organism evidence="2 3">
    <name type="scientific">Rhizoctonia solani</name>
    <dbReference type="NCBI Taxonomy" id="456999"/>
    <lineage>
        <taxon>Eukaryota</taxon>
        <taxon>Fungi</taxon>
        <taxon>Dikarya</taxon>
        <taxon>Basidiomycota</taxon>
        <taxon>Agaricomycotina</taxon>
        <taxon>Agaricomycetes</taxon>
        <taxon>Cantharellales</taxon>
        <taxon>Ceratobasidiaceae</taxon>
        <taxon>Rhizoctonia</taxon>
    </lineage>
</organism>
<feature type="compositionally biased region" description="Polar residues" evidence="1">
    <location>
        <begin position="1"/>
        <end position="10"/>
    </location>
</feature>
<proteinExistence type="predicted"/>
<dbReference type="EMBL" id="JACYCC010000025">
    <property type="protein sequence ID" value="KAF8684512.1"/>
    <property type="molecule type" value="Genomic_DNA"/>
</dbReference>
<sequence length="207" mass="23081">MRRSSQNNTTHKLDGAPGWASYNSKYTPSQDKKSQRVSTLIGSLIGRPLEEYQPLPCYQSLRYVSSSEGPFRSSHRAPCQSPTRSTPRTASSLPRYRERSEERTSVYDANVVYGQIGMALVVDRAPIEAGPLPIAASHESKRSKKQLKNYKSQLKNQPRTQVEEFDITPADKFSDSLLEDIFTIGKSSKYGSTRGMFHSAGNRASDA</sequence>
<feature type="region of interest" description="Disordered" evidence="1">
    <location>
        <begin position="66"/>
        <end position="101"/>
    </location>
</feature>
<feature type="region of interest" description="Disordered" evidence="1">
    <location>
        <begin position="1"/>
        <end position="37"/>
    </location>
</feature>
<evidence type="ECO:0000313" key="2">
    <source>
        <dbReference type="EMBL" id="KAF8684512.1"/>
    </source>
</evidence>
<gene>
    <name evidence="2" type="ORF">RHS04_01181</name>
</gene>
<feature type="compositionally biased region" description="Polar residues" evidence="1">
    <location>
        <begin position="149"/>
        <end position="160"/>
    </location>
</feature>
<reference evidence="2" key="1">
    <citation type="submission" date="2020-09" db="EMBL/GenBank/DDBJ databases">
        <title>Comparative genome analyses of four rice-infecting Rhizoctonia solani isolates reveal extensive enrichment of homogalacturonan modification genes.</title>
        <authorList>
            <person name="Lee D.-Y."/>
            <person name="Jeon J."/>
            <person name="Kim K.-T."/>
            <person name="Cheong K."/>
            <person name="Song H."/>
            <person name="Choi G."/>
            <person name="Ko J."/>
            <person name="Opiyo S.O."/>
            <person name="Zuo S."/>
            <person name="Madhav S."/>
            <person name="Lee Y.-H."/>
            <person name="Wang G.-L."/>
        </authorList>
    </citation>
    <scope>NUCLEOTIDE SEQUENCE</scope>
    <source>
        <strain evidence="2">AG1-IA YN-7</strain>
    </source>
</reference>
<dbReference type="Proteomes" id="UP000650582">
    <property type="component" value="Unassembled WGS sequence"/>
</dbReference>
<evidence type="ECO:0000313" key="3">
    <source>
        <dbReference type="Proteomes" id="UP000650582"/>
    </source>
</evidence>
<accession>A0A8H7LN83</accession>